<protein>
    <submittedName>
        <fullName evidence="2">DUF2145 domain-containing protein</fullName>
    </submittedName>
</protein>
<organism evidence="2 3">
    <name type="scientific">Zemynaea arenosa</name>
    <dbReference type="NCBI Taxonomy" id="2561931"/>
    <lineage>
        <taxon>Bacteria</taxon>
        <taxon>Pseudomonadati</taxon>
        <taxon>Pseudomonadota</taxon>
        <taxon>Betaproteobacteria</taxon>
        <taxon>Burkholderiales</taxon>
        <taxon>Oxalobacteraceae</taxon>
        <taxon>Telluria group</taxon>
        <taxon>Zemynaea</taxon>
    </lineage>
</organism>
<dbReference type="OrthoDB" id="9000139at2"/>
<dbReference type="Pfam" id="PF09916">
    <property type="entry name" value="DUF2145"/>
    <property type="match status" value="1"/>
</dbReference>
<feature type="chain" id="PRO_5021235079" evidence="1">
    <location>
        <begin position="33"/>
        <end position="272"/>
    </location>
</feature>
<evidence type="ECO:0000313" key="3">
    <source>
        <dbReference type="Proteomes" id="UP000298438"/>
    </source>
</evidence>
<feature type="signal peptide" evidence="1">
    <location>
        <begin position="1"/>
        <end position="32"/>
    </location>
</feature>
<gene>
    <name evidence="2" type="ORF">E4L96_17340</name>
</gene>
<dbReference type="InterPro" id="IPR014547">
    <property type="entry name" value="UCP028477"/>
</dbReference>
<dbReference type="Proteomes" id="UP000298438">
    <property type="component" value="Unassembled WGS sequence"/>
</dbReference>
<accession>A0A4Y9S306</accession>
<name>A0A4Y9S306_9BURK</name>
<keyword evidence="1" id="KW-0732">Signal</keyword>
<reference evidence="2 3" key="1">
    <citation type="submission" date="2019-03" db="EMBL/GenBank/DDBJ databases">
        <title>Draft Genome Sequence of Massilia arenosa sp. nov., a Novel Massilia Species Isolated from a Sandy-loam Maize Soil.</title>
        <authorList>
            <person name="Raths R."/>
            <person name="Peta V."/>
            <person name="Bucking H."/>
        </authorList>
    </citation>
    <scope>NUCLEOTIDE SEQUENCE [LARGE SCALE GENOMIC DNA]</scope>
    <source>
        <strain evidence="2 3">MC02</strain>
    </source>
</reference>
<proteinExistence type="predicted"/>
<dbReference type="RefSeq" id="WP_135208470.1">
    <property type="nucleotide sequence ID" value="NZ_SPVF01000222.1"/>
</dbReference>
<comment type="caution">
    <text evidence="2">The sequence shown here is derived from an EMBL/GenBank/DDBJ whole genome shotgun (WGS) entry which is preliminary data.</text>
</comment>
<dbReference type="PIRSF" id="PIRSF028477">
    <property type="entry name" value="UCP028477"/>
    <property type="match status" value="1"/>
</dbReference>
<sequence>MTPRLTGRLRALARTVALAAAFAYAQQAPAHAGTNCEPKPLDPATIRQGMDIAAKVYHTLDTSDAEVALIARVGQDLGKYGLRYSHMAYVWRDHPKGRWLVVHELNQCGTAQSTLFDEGLGNFFLDDMFAYEALVVVPGKDEQRKLAQMLAARSGLHMHEPRYNMLAYAFATQYQNSNQWVLETYAAAVSDKPDSTRAQAQAWLKWAGYAPVTVQIDAPTRLGARMFKANVAFDDHPFGRRMAGQIDTMTVESIRRFIHARDPAARDFIVNL</sequence>
<keyword evidence="3" id="KW-1185">Reference proteome</keyword>
<evidence type="ECO:0000313" key="2">
    <source>
        <dbReference type="EMBL" id="TFW15873.1"/>
    </source>
</evidence>
<evidence type="ECO:0000256" key="1">
    <source>
        <dbReference type="SAM" id="SignalP"/>
    </source>
</evidence>
<dbReference type="AlphaFoldDB" id="A0A4Y9S306"/>
<dbReference type="EMBL" id="SPVF01000222">
    <property type="protein sequence ID" value="TFW15873.1"/>
    <property type="molecule type" value="Genomic_DNA"/>
</dbReference>